<dbReference type="EMBL" id="RCZD01000008">
    <property type="protein sequence ID" value="TPG60140.1"/>
    <property type="molecule type" value="Genomic_DNA"/>
</dbReference>
<organism evidence="2 3">
    <name type="scientific">Ewingella americana</name>
    <dbReference type="NCBI Taxonomy" id="41202"/>
    <lineage>
        <taxon>Bacteria</taxon>
        <taxon>Pseudomonadati</taxon>
        <taxon>Pseudomonadota</taxon>
        <taxon>Gammaproteobacteria</taxon>
        <taxon>Enterobacterales</taxon>
        <taxon>Yersiniaceae</taxon>
        <taxon>Ewingella</taxon>
    </lineage>
</organism>
<dbReference type="GO" id="GO:0004427">
    <property type="term" value="F:inorganic diphosphate phosphatase activity"/>
    <property type="evidence" value="ECO:0007669"/>
    <property type="project" value="InterPro"/>
</dbReference>
<sequence length="172" mass="19758">MQKRGDLRLVIPSDVNYDPEQLPRQTIKFAGFIINLEFPKGSMRRGVDRQGVAWSREMKCAYGEFASTLSVDGDPLDVYLGTNYACKEVYVMHMAQKNNWDNYDEDKVMLGFSSLQEAIDTFLECYSNEPRFLLAWSTYSLKEFGRQLPIKSNSKLVFTEDKKLAAALIKSR</sequence>
<dbReference type="InterPro" id="IPR041595">
    <property type="entry name" value="Inorganic_Pase"/>
</dbReference>
<dbReference type="SUPFAM" id="SSF50324">
    <property type="entry name" value="Inorganic pyrophosphatase"/>
    <property type="match status" value="1"/>
</dbReference>
<proteinExistence type="predicted"/>
<dbReference type="PROSITE" id="PS00387">
    <property type="entry name" value="PPASE"/>
    <property type="match status" value="1"/>
</dbReference>
<reference evidence="2 3" key="1">
    <citation type="journal article" date="2019" name="Environ. Microbiol.">
        <title>Species interactions and distinct microbial communities in high Arctic permafrost affected cryosols are associated with the CH4 and CO2 gas fluxes.</title>
        <authorList>
            <person name="Altshuler I."/>
            <person name="Hamel J."/>
            <person name="Turney S."/>
            <person name="Magnuson E."/>
            <person name="Levesque R."/>
            <person name="Greer C."/>
            <person name="Whyte L.G."/>
        </authorList>
    </citation>
    <scope>NUCLEOTIDE SEQUENCE [LARGE SCALE GENOMIC DNA]</scope>
    <source>
        <strain evidence="2 3">E4</strain>
    </source>
</reference>
<accession>A0A502GFR7</accession>
<evidence type="ECO:0000259" key="1">
    <source>
        <dbReference type="Pfam" id="PF18823"/>
    </source>
</evidence>
<dbReference type="GO" id="GO:0006796">
    <property type="term" value="P:phosphate-containing compound metabolic process"/>
    <property type="evidence" value="ECO:0007669"/>
    <property type="project" value="InterPro"/>
</dbReference>
<dbReference type="Proteomes" id="UP000317663">
    <property type="component" value="Unassembled WGS sequence"/>
</dbReference>
<name>A0A502GFR7_9GAMM</name>
<evidence type="ECO:0000313" key="3">
    <source>
        <dbReference type="Proteomes" id="UP000317663"/>
    </source>
</evidence>
<evidence type="ECO:0000313" key="2">
    <source>
        <dbReference type="EMBL" id="TPG60140.1"/>
    </source>
</evidence>
<protein>
    <recommendedName>
        <fullName evidence="1">Inorganic pyrophosphatase domain-containing protein</fullName>
    </recommendedName>
</protein>
<dbReference type="Pfam" id="PF18823">
    <property type="entry name" value="InPase"/>
    <property type="match status" value="1"/>
</dbReference>
<dbReference type="AlphaFoldDB" id="A0A502GFR7"/>
<dbReference type="GO" id="GO:0000287">
    <property type="term" value="F:magnesium ion binding"/>
    <property type="evidence" value="ECO:0007669"/>
    <property type="project" value="InterPro"/>
</dbReference>
<comment type="caution">
    <text evidence="2">The sequence shown here is derived from an EMBL/GenBank/DDBJ whole genome shotgun (WGS) entry which is preliminary data.</text>
</comment>
<gene>
    <name evidence="2" type="ORF">EAH77_16355</name>
</gene>
<dbReference type="InterPro" id="IPR036649">
    <property type="entry name" value="Pyrophosphatase_sf"/>
</dbReference>
<dbReference type="GO" id="GO:0005737">
    <property type="term" value="C:cytoplasm"/>
    <property type="evidence" value="ECO:0007669"/>
    <property type="project" value="InterPro"/>
</dbReference>
<feature type="domain" description="Inorganic pyrophosphatase" evidence="1">
    <location>
        <begin position="24"/>
        <end position="146"/>
    </location>
</feature>
<keyword evidence="3" id="KW-1185">Reference proteome</keyword>